<name>V5HD43_IXORI</name>
<protein>
    <submittedName>
        <fullName evidence="3">Putative secreted protein</fullName>
    </submittedName>
</protein>
<feature type="region of interest" description="Disordered" evidence="1">
    <location>
        <begin position="20"/>
        <end position="88"/>
    </location>
</feature>
<feature type="chain" id="PRO_5004735747" evidence="2">
    <location>
        <begin position="19"/>
        <end position="123"/>
    </location>
</feature>
<evidence type="ECO:0000256" key="1">
    <source>
        <dbReference type="SAM" id="MobiDB-lite"/>
    </source>
</evidence>
<feature type="signal peptide" evidence="2">
    <location>
        <begin position="1"/>
        <end position="18"/>
    </location>
</feature>
<dbReference type="EMBL" id="GANP01013205">
    <property type="protein sequence ID" value="JAB71263.1"/>
    <property type="molecule type" value="mRNA"/>
</dbReference>
<feature type="compositionally biased region" description="Low complexity" evidence="1">
    <location>
        <begin position="23"/>
        <end position="44"/>
    </location>
</feature>
<organism evidence="3">
    <name type="scientific">Ixodes ricinus</name>
    <name type="common">Common tick</name>
    <name type="synonym">Acarus ricinus</name>
    <dbReference type="NCBI Taxonomy" id="34613"/>
    <lineage>
        <taxon>Eukaryota</taxon>
        <taxon>Metazoa</taxon>
        <taxon>Ecdysozoa</taxon>
        <taxon>Arthropoda</taxon>
        <taxon>Chelicerata</taxon>
        <taxon>Arachnida</taxon>
        <taxon>Acari</taxon>
        <taxon>Parasitiformes</taxon>
        <taxon>Ixodida</taxon>
        <taxon>Ixodoidea</taxon>
        <taxon>Ixodidae</taxon>
        <taxon>Ixodinae</taxon>
        <taxon>Ixodes</taxon>
    </lineage>
</organism>
<evidence type="ECO:0000256" key="2">
    <source>
        <dbReference type="SAM" id="SignalP"/>
    </source>
</evidence>
<reference evidence="3" key="1">
    <citation type="journal article" date="2015" name="Sci. Rep.">
        <title>Tissue- and time-dependent transcription in Ixodes ricinus salivary glands and midguts when blood feeding on the vertebrate host.</title>
        <authorList>
            <person name="Kotsyfakis M."/>
            <person name="Schwarz A."/>
            <person name="Erhart J."/>
            <person name="Ribeiro J.M."/>
        </authorList>
    </citation>
    <scope>NUCLEOTIDE SEQUENCE</scope>
    <source>
        <tissue evidence="3">Salivary gland and midgut</tissue>
    </source>
</reference>
<sequence>MFKLKFFILFALAGICFGDTSASETGETSNGEAGESSGNEASSGNQKGEEGTETNNDQTSNGENSDDQASAGTVNEGATVDKTFENTVGLPSWIKEKKSFLNNLLKIVDQQPKTPRKGNKDNE</sequence>
<feature type="compositionally biased region" description="Polar residues" evidence="1">
    <location>
        <begin position="53"/>
        <end position="73"/>
    </location>
</feature>
<proteinExistence type="evidence at transcript level"/>
<keyword evidence="2" id="KW-0732">Signal</keyword>
<accession>V5HD43</accession>
<dbReference type="AlphaFoldDB" id="V5HD43"/>
<evidence type="ECO:0000313" key="3">
    <source>
        <dbReference type="EMBL" id="JAB71263.1"/>
    </source>
</evidence>